<keyword evidence="3" id="KW-1185">Reference proteome</keyword>
<dbReference type="EMBL" id="CAJHNH020001779">
    <property type="protein sequence ID" value="CAG5124460.1"/>
    <property type="molecule type" value="Genomic_DNA"/>
</dbReference>
<evidence type="ECO:0000256" key="1">
    <source>
        <dbReference type="SAM" id="MobiDB-lite"/>
    </source>
</evidence>
<dbReference type="Proteomes" id="UP000678393">
    <property type="component" value="Unassembled WGS sequence"/>
</dbReference>
<gene>
    <name evidence="2" type="ORF">CUNI_LOCUS10018</name>
</gene>
<reference evidence="2" key="1">
    <citation type="submission" date="2021-04" db="EMBL/GenBank/DDBJ databases">
        <authorList>
            <consortium name="Molecular Ecology Group"/>
        </authorList>
    </citation>
    <scope>NUCLEOTIDE SEQUENCE</scope>
</reference>
<sequence length="84" mass="9832">MNSECQDTQYYNIPQLKLAVAFAILRMKPPELSARKYTEMIQAQYLSSCSRLQDQNHQKKTQMPQSQQQQFDKTVFLQDKNTSA</sequence>
<evidence type="ECO:0000313" key="3">
    <source>
        <dbReference type="Proteomes" id="UP000678393"/>
    </source>
</evidence>
<accession>A0A8S3Z9I2</accession>
<dbReference type="OrthoDB" id="6351423at2759"/>
<evidence type="ECO:0000313" key="2">
    <source>
        <dbReference type="EMBL" id="CAG5124460.1"/>
    </source>
</evidence>
<comment type="caution">
    <text evidence="2">The sequence shown here is derived from an EMBL/GenBank/DDBJ whole genome shotgun (WGS) entry which is preliminary data.</text>
</comment>
<dbReference type="GO" id="GO:0006310">
    <property type="term" value="P:DNA recombination"/>
    <property type="evidence" value="ECO:0007669"/>
    <property type="project" value="InterPro"/>
</dbReference>
<organism evidence="2 3">
    <name type="scientific">Candidula unifasciata</name>
    <dbReference type="NCBI Taxonomy" id="100452"/>
    <lineage>
        <taxon>Eukaryota</taxon>
        <taxon>Metazoa</taxon>
        <taxon>Spiralia</taxon>
        <taxon>Lophotrochozoa</taxon>
        <taxon>Mollusca</taxon>
        <taxon>Gastropoda</taxon>
        <taxon>Heterobranchia</taxon>
        <taxon>Euthyneura</taxon>
        <taxon>Panpulmonata</taxon>
        <taxon>Eupulmonata</taxon>
        <taxon>Stylommatophora</taxon>
        <taxon>Helicina</taxon>
        <taxon>Helicoidea</taxon>
        <taxon>Geomitridae</taxon>
        <taxon>Candidula</taxon>
    </lineage>
</organism>
<dbReference type="AlphaFoldDB" id="A0A8S3Z9I2"/>
<feature type="region of interest" description="Disordered" evidence="1">
    <location>
        <begin position="52"/>
        <end position="84"/>
    </location>
</feature>
<protein>
    <submittedName>
        <fullName evidence="2">Uncharacterized protein</fullName>
    </submittedName>
</protein>
<proteinExistence type="predicted"/>
<feature type="non-terminal residue" evidence="2">
    <location>
        <position position="1"/>
    </location>
</feature>
<dbReference type="GO" id="GO:0042138">
    <property type="term" value="P:meiotic DNA double-strand break formation"/>
    <property type="evidence" value="ECO:0007669"/>
    <property type="project" value="InterPro"/>
</dbReference>
<name>A0A8S3Z9I2_9EUPU</name>
<feature type="compositionally biased region" description="Low complexity" evidence="1">
    <location>
        <begin position="61"/>
        <end position="73"/>
    </location>
</feature>